<evidence type="ECO:0000256" key="7">
    <source>
        <dbReference type="ARBA" id="ARBA00022676"/>
    </source>
</evidence>
<keyword evidence="7" id="KW-0328">Glycosyltransferase</keyword>
<dbReference type="Pfam" id="PF00905">
    <property type="entry name" value="Transpeptidase"/>
    <property type="match status" value="1"/>
</dbReference>
<feature type="domain" description="Penicillin-binding protein transpeptidase" evidence="18">
    <location>
        <begin position="319"/>
        <end position="514"/>
    </location>
</feature>
<protein>
    <submittedName>
        <fullName evidence="20">Transglycosylase</fullName>
    </submittedName>
</protein>
<name>A8R9U6_9FIRM</name>
<dbReference type="GO" id="GO:0006508">
    <property type="term" value="P:proteolysis"/>
    <property type="evidence" value="ECO:0007669"/>
    <property type="project" value="UniProtKB-KW"/>
</dbReference>
<dbReference type="SUPFAM" id="SSF53955">
    <property type="entry name" value="Lysozyme-like"/>
    <property type="match status" value="1"/>
</dbReference>
<dbReference type="PANTHER" id="PTHR32282">
    <property type="entry name" value="BINDING PROTEIN TRANSPEPTIDASE, PUTATIVE-RELATED"/>
    <property type="match status" value="1"/>
</dbReference>
<reference evidence="20 21" key="1">
    <citation type="submission" date="2007-09" db="EMBL/GenBank/DDBJ databases">
        <title>Draft genome sequence of Eubacterium dolichum (DSM 3991).</title>
        <authorList>
            <person name="Sudarsanam P."/>
            <person name="Ley R."/>
            <person name="Guruge J."/>
            <person name="Turnbaugh P.J."/>
            <person name="Mahowald M."/>
            <person name="Liep D."/>
            <person name="Gordon J."/>
        </authorList>
    </citation>
    <scope>NUCLEOTIDE SEQUENCE [LARGE SCALE GENOMIC DNA]</scope>
    <source>
        <strain evidence="20 21">DSM 3991</strain>
    </source>
</reference>
<keyword evidence="14" id="KW-0961">Cell wall biogenesis/degradation</keyword>
<dbReference type="SUPFAM" id="SSF56601">
    <property type="entry name" value="beta-lactamase/transpeptidase-like"/>
    <property type="match status" value="1"/>
</dbReference>
<dbReference type="Pfam" id="PF00912">
    <property type="entry name" value="Transgly"/>
    <property type="match status" value="1"/>
</dbReference>
<dbReference type="Gene3D" id="1.10.3810.10">
    <property type="entry name" value="Biosynthetic peptidoglycan transglycosylase-like"/>
    <property type="match status" value="1"/>
</dbReference>
<dbReference type="CAZy" id="GT51">
    <property type="family name" value="Glycosyltransferase Family 51"/>
</dbReference>
<keyword evidence="6" id="KW-0645">Protease</keyword>
<comment type="similarity">
    <text evidence="2">In the C-terminal section; belongs to the transpeptidase family.</text>
</comment>
<dbReference type="InterPro" id="IPR050396">
    <property type="entry name" value="Glycosyltr_51/Transpeptidase"/>
</dbReference>
<dbReference type="InterPro" id="IPR001460">
    <property type="entry name" value="PCN-bd_Tpept"/>
</dbReference>
<keyword evidence="11" id="KW-0573">Peptidoglycan synthesis</keyword>
<evidence type="ECO:0000256" key="3">
    <source>
        <dbReference type="ARBA" id="ARBA00007739"/>
    </source>
</evidence>
<evidence type="ECO:0000256" key="2">
    <source>
        <dbReference type="ARBA" id="ARBA00007090"/>
    </source>
</evidence>
<evidence type="ECO:0000256" key="14">
    <source>
        <dbReference type="ARBA" id="ARBA00023316"/>
    </source>
</evidence>
<evidence type="ECO:0000313" key="21">
    <source>
        <dbReference type="Proteomes" id="UP000004090"/>
    </source>
</evidence>
<evidence type="ECO:0000313" key="20">
    <source>
        <dbReference type="EMBL" id="EDP11434.1"/>
    </source>
</evidence>
<keyword evidence="10" id="KW-0133">Cell shape</keyword>
<dbReference type="Gene3D" id="3.40.710.10">
    <property type="entry name" value="DD-peptidase/beta-lactamase superfamily"/>
    <property type="match status" value="1"/>
</dbReference>
<keyword evidence="4" id="KW-1003">Cell membrane</keyword>
<keyword evidence="12 17" id="KW-0472">Membrane</keyword>
<evidence type="ECO:0000256" key="8">
    <source>
        <dbReference type="ARBA" id="ARBA00022679"/>
    </source>
</evidence>
<evidence type="ECO:0000256" key="15">
    <source>
        <dbReference type="ARBA" id="ARBA00034000"/>
    </source>
</evidence>
<dbReference type="GO" id="GO:0005886">
    <property type="term" value="C:plasma membrane"/>
    <property type="evidence" value="ECO:0007669"/>
    <property type="project" value="UniProtKB-SubCell"/>
</dbReference>
<evidence type="ECO:0000256" key="16">
    <source>
        <dbReference type="ARBA" id="ARBA00049902"/>
    </source>
</evidence>
<keyword evidence="17" id="KW-1133">Transmembrane helix</keyword>
<dbReference type="STRING" id="428127.EUBDOL_00612"/>
<dbReference type="FunFam" id="1.10.3810.10:FF:000001">
    <property type="entry name" value="Penicillin-binding protein 1A"/>
    <property type="match status" value="1"/>
</dbReference>
<keyword evidence="9" id="KW-0378">Hydrolase</keyword>
<keyword evidence="8" id="KW-0808">Transferase</keyword>
<gene>
    <name evidence="20" type="ORF">EUBDOL_00612</name>
</gene>
<dbReference type="GO" id="GO:0009002">
    <property type="term" value="F:serine-type D-Ala-D-Ala carboxypeptidase activity"/>
    <property type="evidence" value="ECO:0007669"/>
    <property type="project" value="UniProtKB-EC"/>
</dbReference>
<sequence length="631" mass="72024">MVHTKEKEGVSMKLWKRVLLTVIFIFLSLYCLLYGYALFHHLSLDEQRKNITLYDINGEVLYESNFKKNMSWTPLEDIPQFLQDAVVSVEDKRFYTHAGIDPIRITKALAQNIAHGHIVEGGSTITQQYAKNLFLTNEQTLVRKMHELLYAMRLEMQYSKQEILEGYLNTAYFGHGIYGIQAAADYFFNTSLDQLTIAQSAMLIGIPNGPSLYSPFLNPKLAKERQTLILDVLEHNHVITPQQKKFALSENIRLSTKTDTKLAGMEQYYVDAVLQTLNQMDIDFQKEVHVYTYYDPSIQQALDQSIKAYTTYEDEIEVAAIITQPFSGNVLAMAGGKDYTLSQYNRAMYSSRQVASTIKPLLYYCALQNGFTPTSTFLSQPTTFHGEDGEEYAPTNYDNLYANDEITMINALALSDNIYAEKMHLFLGMQTLHEALLDFGITQSQPSPSQALGTVNMSLLELSRIYNTFAGEGLYIKPALISKISSPDGIQYERKITPKRLLDRDETLVLNQMLTATYDLANKSYNWPSMYGYQPKVTTAVKSGTSDWDSLVIGYNPEYTVGVWSGFDDNRTLDKQYYSLSKRIYQNTFNLLYEKRKGVWYEPSNRIIEKRINPISGAEISNGSVYWFLPS</sequence>
<feature type="transmembrane region" description="Helical" evidence="17">
    <location>
        <begin position="18"/>
        <end position="39"/>
    </location>
</feature>
<dbReference type="GO" id="GO:0008360">
    <property type="term" value="P:regulation of cell shape"/>
    <property type="evidence" value="ECO:0007669"/>
    <property type="project" value="UniProtKB-KW"/>
</dbReference>
<evidence type="ECO:0000256" key="17">
    <source>
        <dbReference type="SAM" id="Phobius"/>
    </source>
</evidence>
<evidence type="ECO:0000256" key="9">
    <source>
        <dbReference type="ARBA" id="ARBA00022801"/>
    </source>
</evidence>
<evidence type="ECO:0000256" key="4">
    <source>
        <dbReference type="ARBA" id="ARBA00022475"/>
    </source>
</evidence>
<dbReference type="HOGENOM" id="CLU_006354_2_7_9"/>
<dbReference type="InterPro" id="IPR001264">
    <property type="entry name" value="Glyco_trans_51"/>
</dbReference>
<evidence type="ECO:0000256" key="12">
    <source>
        <dbReference type="ARBA" id="ARBA00023136"/>
    </source>
</evidence>
<evidence type="ECO:0000256" key="1">
    <source>
        <dbReference type="ARBA" id="ARBA00004236"/>
    </source>
</evidence>
<reference evidence="20 21" key="2">
    <citation type="submission" date="2007-09" db="EMBL/GenBank/DDBJ databases">
        <authorList>
            <person name="Fulton L."/>
            <person name="Clifton S."/>
            <person name="Fulton B."/>
            <person name="Xu J."/>
            <person name="Minx P."/>
            <person name="Pepin K.H."/>
            <person name="Johnson M."/>
            <person name="Thiruvilangam P."/>
            <person name="Bhonagiri V."/>
            <person name="Nash W.E."/>
            <person name="Mardis E.R."/>
            <person name="Wilson R.K."/>
        </authorList>
    </citation>
    <scope>NUCLEOTIDE SEQUENCE [LARGE SCALE GENOMIC DNA]</scope>
    <source>
        <strain evidence="20 21">DSM 3991</strain>
    </source>
</reference>
<proteinExistence type="inferred from homology"/>
<keyword evidence="5" id="KW-0121">Carboxypeptidase</keyword>
<evidence type="ECO:0000256" key="13">
    <source>
        <dbReference type="ARBA" id="ARBA00023268"/>
    </source>
</evidence>
<keyword evidence="17" id="KW-0812">Transmembrane</keyword>
<evidence type="ECO:0000256" key="11">
    <source>
        <dbReference type="ARBA" id="ARBA00022984"/>
    </source>
</evidence>
<dbReference type="PANTHER" id="PTHR32282:SF11">
    <property type="entry name" value="PENICILLIN-BINDING PROTEIN 1B"/>
    <property type="match status" value="1"/>
</dbReference>
<comment type="catalytic activity">
    <reaction evidence="16">
        <text>[GlcNAc-(1-&gt;4)-Mur2Ac(oyl-L-Ala-gamma-D-Glu-L-Lys-D-Ala-D-Ala)](n)-di-trans,octa-cis-undecaprenyl diphosphate + beta-D-GlcNAc-(1-&gt;4)-Mur2Ac(oyl-L-Ala-gamma-D-Glu-L-Lys-D-Ala-D-Ala)-di-trans,octa-cis-undecaprenyl diphosphate = [GlcNAc-(1-&gt;4)-Mur2Ac(oyl-L-Ala-gamma-D-Glu-L-Lys-D-Ala-D-Ala)](n+1)-di-trans,octa-cis-undecaprenyl diphosphate + di-trans,octa-cis-undecaprenyl diphosphate + H(+)</text>
        <dbReference type="Rhea" id="RHEA:23708"/>
        <dbReference type="Rhea" id="RHEA-COMP:9602"/>
        <dbReference type="Rhea" id="RHEA-COMP:9603"/>
        <dbReference type="ChEBI" id="CHEBI:15378"/>
        <dbReference type="ChEBI" id="CHEBI:58405"/>
        <dbReference type="ChEBI" id="CHEBI:60033"/>
        <dbReference type="ChEBI" id="CHEBI:78435"/>
        <dbReference type="EC" id="2.4.99.28"/>
    </reaction>
</comment>
<comment type="subcellular location">
    <subcellularLocation>
        <location evidence="1">Cell membrane</location>
    </subcellularLocation>
</comment>
<dbReference type="Proteomes" id="UP000004090">
    <property type="component" value="Unassembled WGS sequence"/>
</dbReference>
<dbReference type="InterPro" id="IPR012338">
    <property type="entry name" value="Beta-lactam/transpept-like"/>
</dbReference>
<comment type="caution">
    <text evidence="20">The sequence shown here is derived from an EMBL/GenBank/DDBJ whole genome shotgun (WGS) entry which is preliminary data.</text>
</comment>
<dbReference type="InterPro" id="IPR036950">
    <property type="entry name" value="PBP_transglycosylase"/>
</dbReference>
<feature type="domain" description="Glycosyl transferase family 51" evidence="19">
    <location>
        <begin position="58"/>
        <end position="232"/>
    </location>
</feature>
<keyword evidence="13" id="KW-0511">Multifunctional enzyme</keyword>
<dbReference type="GO" id="GO:0009252">
    <property type="term" value="P:peptidoglycan biosynthetic process"/>
    <property type="evidence" value="ECO:0007669"/>
    <property type="project" value="UniProtKB-KW"/>
</dbReference>
<evidence type="ECO:0000259" key="18">
    <source>
        <dbReference type="Pfam" id="PF00905"/>
    </source>
</evidence>
<comment type="catalytic activity">
    <reaction evidence="15">
        <text>Preferential cleavage: (Ac)2-L-Lys-D-Ala-|-D-Ala. Also transpeptidation of peptidyl-alanyl moieties that are N-acyl substituents of D-alanine.</text>
        <dbReference type="EC" id="3.4.16.4"/>
    </reaction>
</comment>
<dbReference type="InterPro" id="IPR023346">
    <property type="entry name" value="Lysozyme-like_dom_sf"/>
</dbReference>
<dbReference type="GO" id="GO:0071555">
    <property type="term" value="P:cell wall organization"/>
    <property type="evidence" value="ECO:0007669"/>
    <property type="project" value="UniProtKB-KW"/>
</dbReference>
<organism evidence="20 21">
    <name type="scientific">Amedibacillus dolichus DSM 3991</name>
    <dbReference type="NCBI Taxonomy" id="428127"/>
    <lineage>
        <taxon>Bacteria</taxon>
        <taxon>Bacillati</taxon>
        <taxon>Bacillota</taxon>
        <taxon>Erysipelotrichia</taxon>
        <taxon>Erysipelotrichales</taxon>
        <taxon>Erysipelotrichaceae</taxon>
        <taxon>Amedibacillus</taxon>
    </lineage>
</organism>
<dbReference type="GO" id="GO:0008955">
    <property type="term" value="F:peptidoglycan glycosyltransferase activity"/>
    <property type="evidence" value="ECO:0007669"/>
    <property type="project" value="UniProtKB-EC"/>
</dbReference>
<dbReference type="AlphaFoldDB" id="A8R9U6"/>
<accession>A8R9U6</accession>
<evidence type="ECO:0000256" key="6">
    <source>
        <dbReference type="ARBA" id="ARBA00022670"/>
    </source>
</evidence>
<dbReference type="GO" id="GO:0030288">
    <property type="term" value="C:outer membrane-bounded periplasmic space"/>
    <property type="evidence" value="ECO:0007669"/>
    <property type="project" value="TreeGrafter"/>
</dbReference>
<dbReference type="GO" id="GO:0008658">
    <property type="term" value="F:penicillin binding"/>
    <property type="evidence" value="ECO:0007669"/>
    <property type="project" value="InterPro"/>
</dbReference>
<evidence type="ECO:0000259" key="19">
    <source>
        <dbReference type="Pfam" id="PF00912"/>
    </source>
</evidence>
<dbReference type="eggNOG" id="COG0744">
    <property type="taxonomic scope" value="Bacteria"/>
</dbReference>
<evidence type="ECO:0000256" key="5">
    <source>
        <dbReference type="ARBA" id="ARBA00022645"/>
    </source>
</evidence>
<comment type="similarity">
    <text evidence="3">In the N-terminal section; belongs to the glycosyltransferase 51 family.</text>
</comment>
<evidence type="ECO:0000256" key="10">
    <source>
        <dbReference type="ARBA" id="ARBA00022960"/>
    </source>
</evidence>
<dbReference type="EMBL" id="ABAW02000018">
    <property type="protein sequence ID" value="EDP11434.1"/>
    <property type="molecule type" value="Genomic_DNA"/>
</dbReference>